<protein>
    <recommendedName>
        <fullName evidence="3">DUF1995 domain-containing protein</fullName>
    </recommendedName>
</protein>
<comment type="caution">
    <text evidence="4">The sequence shown here is derived from an EMBL/GenBank/DDBJ whole genome shotgun (WGS) entry which is preliminary data.</text>
</comment>
<sequence length="411" mass="45442">MLSLGSSRCLVALLFVTSCWSFQPVTPANRRSLDRSTLLFQSSVEAALGQPTELPDSLEDGAQIAAKACADLIEAQGAPGRCRVDFDTSAGDETFTLLKQSTEFMQCMVTSLCYLQMPELQLQKQDEMMKVVTAKAELAQLEEQYDEIAAQVQAMVVAGTANDNDNDDNDDNDDNNDTLETKKEELSQLQQKVDALNQVIARGGRDPDFVYNGPIARIYFPDEGNAALARRDWLNPPNGGAPVVPPCVQFSSCGGVQTHDVSKDQLVFFFCPKASESESVETILELSETNDANNLQLTVFVNPLLVDMGVTGFGMAGRLLRERLIDPLTNAYYLRTLQWGALTRVWPREFSVWQEDENEEGGYRLIRTCPTLPSNPEVEDIYDIANGNMQEKKSSGMLDSLGDFVNGMMRL</sequence>
<dbReference type="Proteomes" id="UP001153069">
    <property type="component" value="Unassembled WGS sequence"/>
</dbReference>
<evidence type="ECO:0000313" key="4">
    <source>
        <dbReference type="EMBL" id="CAB9500945.1"/>
    </source>
</evidence>
<dbReference type="InterPro" id="IPR053021">
    <property type="entry name" value="Chloroplast_ADK"/>
</dbReference>
<proteinExistence type="predicted"/>
<dbReference type="OrthoDB" id="5696at2759"/>
<dbReference type="AlphaFoldDB" id="A0A9N8DI30"/>
<keyword evidence="2" id="KW-0732">Signal</keyword>
<evidence type="ECO:0000313" key="5">
    <source>
        <dbReference type="Proteomes" id="UP001153069"/>
    </source>
</evidence>
<organism evidence="4 5">
    <name type="scientific">Seminavis robusta</name>
    <dbReference type="NCBI Taxonomy" id="568900"/>
    <lineage>
        <taxon>Eukaryota</taxon>
        <taxon>Sar</taxon>
        <taxon>Stramenopiles</taxon>
        <taxon>Ochrophyta</taxon>
        <taxon>Bacillariophyta</taxon>
        <taxon>Bacillariophyceae</taxon>
        <taxon>Bacillariophycidae</taxon>
        <taxon>Naviculales</taxon>
        <taxon>Naviculaceae</taxon>
        <taxon>Seminavis</taxon>
    </lineage>
</organism>
<reference evidence="4" key="1">
    <citation type="submission" date="2020-06" db="EMBL/GenBank/DDBJ databases">
        <authorList>
            <consortium name="Plant Systems Biology data submission"/>
        </authorList>
    </citation>
    <scope>NUCLEOTIDE SEQUENCE</scope>
    <source>
        <strain evidence="4">D6</strain>
    </source>
</reference>
<dbReference type="PANTHER" id="PTHR35509">
    <property type="entry name" value="DOMAIN PROTEIN, PUTATIVE (DUF1995)-RELATED"/>
    <property type="match status" value="1"/>
</dbReference>
<name>A0A9N8DI30_9STRA</name>
<dbReference type="Pfam" id="PF09353">
    <property type="entry name" value="DUF1995"/>
    <property type="match status" value="1"/>
</dbReference>
<dbReference type="InterPro" id="IPR018962">
    <property type="entry name" value="DUF1995"/>
</dbReference>
<accession>A0A9N8DI30</accession>
<evidence type="ECO:0000256" key="1">
    <source>
        <dbReference type="SAM" id="Coils"/>
    </source>
</evidence>
<feature type="domain" description="DUF1995" evidence="3">
    <location>
        <begin position="186"/>
        <end position="379"/>
    </location>
</feature>
<feature type="chain" id="PRO_5040111591" description="DUF1995 domain-containing protein" evidence="2">
    <location>
        <begin position="22"/>
        <end position="411"/>
    </location>
</feature>
<keyword evidence="5" id="KW-1185">Reference proteome</keyword>
<keyword evidence="1" id="KW-0175">Coiled coil</keyword>
<feature type="coiled-coil region" evidence="1">
    <location>
        <begin position="124"/>
        <end position="199"/>
    </location>
</feature>
<gene>
    <name evidence="4" type="ORF">SEMRO_96_G049530.1</name>
</gene>
<feature type="signal peptide" evidence="2">
    <location>
        <begin position="1"/>
        <end position="21"/>
    </location>
</feature>
<evidence type="ECO:0000259" key="3">
    <source>
        <dbReference type="Pfam" id="PF09353"/>
    </source>
</evidence>
<dbReference type="EMBL" id="CAICTM010000095">
    <property type="protein sequence ID" value="CAB9500945.1"/>
    <property type="molecule type" value="Genomic_DNA"/>
</dbReference>
<dbReference type="PANTHER" id="PTHR35509:SF1">
    <property type="entry name" value="DOMAIN PROTEIN, PUTATIVE (DUF1995)-RELATED"/>
    <property type="match status" value="1"/>
</dbReference>
<evidence type="ECO:0000256" key="2">
    <source>
        <dbReference type="SAM" id="SignalP"/>
    </source>
</evidence>